<dbReference type="Proteomes" id="UP000011185">
    <property type="component" value="Unassembled WGS sequence"/>
</dbReference>
<evidence type="ECO:0000256" key="2">
    <source>
        <dbReference type="SAM" id="MobiDB-lite"/>
    </source>
</evidence>
<evidence type="ECO:0000313" key="4">
    <source>
        <dbReference type="Proteomes" id="UP000011185"/>
    </source>
</evidence>
<organism evidence="3 4">
    <name type="scientific">Trachipleistophora hominis</name>
    <name type="common">Microsporidian parasite</name>
    <dbReference type="NCBI Taxonomy" id="72359"/>
    <lineage>
        <taxon>Eukaryota</taxon>
        <taxon>Fungi</taxon>
        <taxon>Fungi incertae sedis</taxon>
        <taxon>Microsporidia</taxon>
        <taxon>Pleistophoridae</taxon>
        <taxon>Trachipleistophora</taxon>
    </lineage>
</organism>
<sequence length="109" mass="12960">MRIPLSEKNTRSKQSQMHKQHKQLTDKQRVLNFLCDVTNTTNDHSLKYDLMKCVETIEGKENVEYVELKGALREALEENERLEQDKVKLMCENEYLKEMMDKKKDPATR</sequence>
<dbReference type="OMA" id="MCENEYL"/>
<dbReference type="InterPro" id="IPR031492">
    <property type="entry name" value="DUF5101"/>
</dbReference>
<evidence type="ECO:0000256" key="1">
    <source>
        <dbReference type="SAM" id="Coils"/>
    </source>
</evidence>
<dbReference type="VEuPathDB" id="MicrosporidiaDB:THOM_1978"/>
<keyword evidence="1" id="KW-0175">Coiled coil</keyword>
<feature type="coiled-coil region" evidence="1">
    <location>
        <begin position="65"/>
        <end position="99"/>
    </location>
</feature>
<feature type="region of interest" description="Disordered" evidence="2">
    <location>
        <begin position="1"/>
        <end position="24"/>
    </location>
</feature>
<dbReference type="EMBL" id="JH993994">
    <property type="protein sequence ID" value="ELQ75082.1"/>
    <property type="molecule type" value="Genomic_DNA"/>
</dbReference>
<dbReference type="Pfam" id="PF17031">
    <property type="entry name" value="DUF5101"/>
    <property type="match status" value="1"/>
</dbReference>
<reference evidence="3 4" key="1">
    <citation type="journal article" date="2012" name="PLoS Pathog.">
        <title>The genome of the obligate intracellular parasite Trachipleistophora hominis: new insights into microsporidian genome dynamics and reductive evolution.</title>
        <authorList>
            <person name="Heinz E."/>
            <person name="Williams T.A."/>
            <person name="Nakjang S."/>
            <person name="Noel C.J."/>
            <person name="Swan D.C."/>
            <person name="Goldberg A.V."/>
            <person name="Harris S.R."/>
            <person name="Weinmaier T."/>
            <person name="Markert S."/>
            <person name="Becher D."/>
            <person name="Bernhardt J."/>
            <person name="Dagan T."/>
            <person name="Hacker C."/>
            <person name="Lucocq J.M."/>
            <person name="Schweder T."/>
            <person name="Rattei T."/>
            <person name="Hall N."/>
            <person name="Hirt R.P."/>
            <person name="Embley T.M."/>
        </authorList>
    </citation>
    <scope>NUCLEOTIDE SEQUENCE [LARGE SCALE GENOMIC DNA]</scope>
</reference>
<dbReference type="OrthoDB" id="2186985at2759"/>
<dbReference type="AlphaFoldDB" id="L7JWF8"/>
<proteinExistence type="predicted"/>
<dbReference type="HOGENOM" id="CLU_177947_0_0_1"/>
<dbReference type="InParanoid" id="L7JWF8"/>
<evidence type="ECO:0000313" key="3">
    <source>
        <dbReference type="EMBL" id="ELQ75082.1"/>
    </source>
</evidence>
<gene>
    <name evidence="3" type="ORF">THOM_1978</name>
</gene>
<name>L7JWF8_TRAHO</name>
<keyword evidence="4" id="KW-1185">Reference proteome</keyword>
<accession>L7JWF8</accession>
<protein>
    <submittedName>
        <fullName evidence="3">Uncharacterized protein</fullName>
    </submittedName>
</protein>